<keyword evidence="7" id="KW-1185">Reference proteome</keyword>
<evidence type="ECO:0000313" key="7">
    <source>
        <dbReference type="Proteomes" id="UP001059041"/>
    </source>
</evidence>
<name>A0A9W7TAK2_TRIRA</name>
<feature type="chain" id="PRO_5040878206" evidence="4">
    <location>
        <begin position="17"/>
        <end position="479"/>
    </location>
</feature>
<dbReference type="PANTHER" id="PTHR11481:SF111">
    <property type="entry name" value="FC RECEPTOR-LIKE PROTEIN 3 ISOFORM X1"/>
    <property type="match status" value="1"/>
</dbReference>
<dbReference type="InterPro" id="IPR003599">
    <property type="entry name" value="Ig_sub"/>
</dbReference>
<dbReference type="SUPFAM" id="SSF48726">
    <property type="entry name" value="Immunoglobulin"/>
    <property type="match status" value="3"/>
</dbReference>
<feature type="domain" description="Ig-like" evidence="5">
    <location>
        <begin position="299"/>
        <end position="394"/>
    </location>
</feature>
<evidence type="ECO:0000256" key="3">
    <source>
        <dbReference type="SAM" id="Phobius"/>
    </source>
</evidence>
<keyword evidence="1 4" id="KW-0732">Signal</keyword>
<dbReference type="InterPro" id="IPR003598">
    <property type="entry name" value="Ig_sub2"/>
</dbReference>
<dbReference type="Pfam" id="PF13927">
    <property type="entry name" value="Ig_3"/>
    <property type="match status" value="1"/>
</dbReference>
<evidence type="ECO:0000313" key="6">
    <source>
        <dbReference type="EMBL" id="KAI7794878.1"/>
    </source>
</evidence>
<dbReference type="GO" id="GO:0009897">
    <property type="term" value="C:external side of plasma membrane"/>
    <property type="evidence" value="ECO:0007669"/>
    <property type="project" value="TreeGrafter"/>
</dbReference>
<dbReference type="GO" id="GO:0007166">
    <property type="term" value="P:cell surface receptor signaling pathway"/>
    <property type="evidence" value="ECO:0007669"/>
    <property type="project" value="TreeGrafter"/>
</dbReference>
<dbReference type="PANTHER" id="PTHR11481">
    <property type="entry name" value="IMMUNOGLOBULIN FC RECEPTOR"/>
    <property type="match status" value="1"/>
</dbReference>
<dbReference type="Gene3D" id="2.60.40.10">
    <property type="entry name" value="Immunoglobulins"/>
    <property type="match status" value="3"/>
</dbReference>
<keyword evidence="3" id="KW-1133">Transmembrane helix</keyword>
<keyword evidence="2" id="KW-1015">Disulfide bond</keyword>
<dbReference type="SMART" id="SM00409">
    <property type="entry name" value="IG"/>
    <property type="match status" value="3"/>
</dbReference>
<evidence type="ECO:0000256" key="2">
    <source>
        <dbReference type="ARBA" id="ARBA00023157"/>
    </source>
</evidence>
<dbReference type="AlphaFoldDB" id="A0A9W7TAK2"/>
<accession>A0A9W7TAK2</accession>
<dbReference type="GO" id="GO:0006955">
    <property type="term" value="P:immune response"/>
    <property type="evidence" value="ECO:0007669"/>
    <property type="project" value="TreeGrafter"/>
</dbReference>
<feature type="signal peptide" evidence="4">
    <location>
        <begin position="1"/>
        <end position="16"/>
    </location>
</feature>
<dbReference type="InterPro" id="IPR013783">
    <property type="entry name" value="Ig-like_fold"/>
</dbReference>
<evidence type="ECO:0000259" key="5">
    <source>
        <dbReference type="PROSITE" id="PS50835"/>
    </source>
</evidence>
<keyword evidence="3" id="KW-0812">Transmembrane</keyword>
<organism evidence="6 7">
    <name type="scientific">Triplophysa rosa</name>
    <name type="common">Cave loach</name>
    <dbReference type="NCBI Taxonomy" id="992332"/>
    <lineage>
        <taxon>Eukaryota</taxon>
        <taxon>Metazoa</taxon>
        <taxon>Chordata</taxon>
        <taxon>Craniata</taxon>
        <taxon>Vertebrata</taxon>
        <taxon>Euteleostomi</taxon>
        <taxon>Actinopterygii</taxon>
        <taxon>Neopterygii</taxon>
        <taxon>Teleostei</taxon>
        <taxon>Ostariophysi</taxon>
        <taxon>Cypriniformes</taxon>
        <taxon>Nemacheilidae</taxon>
        <taxon>Triplophysa</taxon>
    </lineage>
</organism>
<gene>
    <name evidence="6" type="ORF">IRJ41_003328</name>
</gene>
<keyword evidence="6" id="KW-0675">Receptor</keyword>
<keyword evidence="3" id="KW-0472">Membrane</keyword>
<reference evidence="6" key="1">
    <citation type="submission" date="2021-02" db="EMBL/GenBank/DDBJ databases">
        <title>Comparative genomics reveals that relaxation of natural selection precedes convergent phenotypic evolution of cavefish.</title>
        <authorList>
            <person name="Peng Z."/>
        </authorList>
    </citation>
    <scope>NUCLEOTIDE SEQUENCE</scope>
    <source>
        <tissue evidence="6">Muscle</tissue>
    </source>
</reference>
<sequence length="479" mass="52381">MGGSVYFLFMSPFVLTGLVTQTGGSHFQPVLSGPSRAYLRSRVQFHCEVPGWTSPLTYELRKDDGYLIATEVNTTVTFSLKVTEGSKGKYYCRLTTGGQSNTVHLQVVIPVQGASLSSEPDPPVIYEGERLVLRCLVSRGTHLSFMWYHNRQEVTSSPSELYRLSENTLTVDRAGEQHAGIYSCTAQNQMDVNTRYSSSRNLEVIVKKFISSPRLTFTVLCDGSDLLANISCGVERGSPPLTFLLLLDGVEIQEKQVSSLNAWFLQPVSVRGNMGAARCKAKTEIHQLMSDPVNLEVVPVGGVVQVMVTHLYDADGGVTAARLRCVPATGTFPAFSWSLNHTSLPAEGDSHALAQHGQILIITHITAVTAGFYRCAVRDSFNHNSSWVESSGIHIQKTAGFRVVPMEIMALVFCGFLSMVIAGGTFCLLWNSSGGIEKHHSNHEVHQTETIIDSGLPGADVCLETQTIEMKTLVVEFEV</sequence>
<evidence type="ECO:0000256" key="4">
    <source>
        <dbReference type="SAM" id="SignalP"/>
    </source>
</evidence>
<comment type="caution">
    <text evidence="6">The sequence shown here is derived from an EMBL/GenBank/DDBJ whole genome shotgun (WGS) entry which is preliminary data.</text>
</comment>
<dbReference type="EMBL" id="JAFHDT010000020">
    <property type="protein sequence ID" value="KAI7794878.1"/>
    <property type="molecule type" value="Genomic_DNA"/>
</dbReference>
<dbReference type="CDD" id="cd00096">
    <property type="entry name" value="Ig"/>
    <property type="match status" value="1"/>
</dbReference>
<protein>
    <submittedName>
        <fullName evidence="6">Fc receptor-like protein 5</fullName>
    </submittedName>
</protein>
<dbReference type="Proteomes" id="UP001059041">
    <property type="component" value="Linkage Group LG20"/>
</dbReference>
<dbReference type="InterPro" id="IPR050488">
    <property type="entry name" value="Ig_Fc_receptor"/>
</dbReference>
<proteinExistence type="predicted"/>
<dbReference type="SMART" id="SM00408">
    <property type="entry name" value="IGc2"/>
    <property type="match status" value="1"/>
</dbReference>
<dbReference type="Pfam" id="PF13895">
    <property type="entry name" value="Ig_2"/>
    <property type="match status" value="1"/>
</dbReference>
<dbReference type="PROSITE" id="PS50835">
    <property type="entry name" value="IG_LIKE"/>
    <property type="match status" value="2"/>
</dbReference>
<dbReference type="OrthoDB" id="9950534at2759"/>
<evidence type="ECO:0000256" key="1">
    <source>
        <dbReference type="ARBA" id="ARBA00022729"/>
    </source>
</evidence>
<feature type="transmembrane region" description="Helical" evidence="3">
    <location>
        <begin position="408"/>
        <end position="430"/>
    </location>
</feature>
<dbReference type="InterPro" id="IPR036179">
    <property type="entry name" value="Ig-like_dom_sf"/>
</dbReference>
<dbReference type="GO" id="GO:0004888">
    <property type="term" value="F:transmembrane signaling receptor activity"/>
    <property type="evidence" value="ECO:0007669"/>
    <property type="project" value="TreeGrafter"/>
</dbReference>
<dbReference type="InterPro" id="IPR007110">
    <property type="entry name" value="Ig-like_dom"/>
</dbReference>
<feature type="domain" description="Ig-like" evidence="5">
    <location>
        <begin position="110"/>
        <end position="203"/>
    </location>
</feature>